<name>A0A3G1HJS4_9REOV</name>
<dbReference type="Pfam" id="PF07781">
    <property type="entry name" value="Reovirus_Mu2"/>
    <property type="match status" value="1"/>
</dbReference>
<keyword evidence="3" id="KW-0167">Capsid protein</keyword>
<accession>A0A3G1HJS4</accession>
<evidence type="ECO:0000313" key="7">
    <source>
        <dbReference type="EMBL" id="AMU04185.1"/>
    </source>
</evidence>
<evidence type="ECO:0000256" key="1">
    <source>
        <dbReference type="ARBA" id="ARBA00004133"/>
    </source>
</evidence>
<keyword evidence="5" id="KW-1037">Host cytoskeleton</keyword>
<dbReference type="GO" id="GO:0005198">
    <property type="term" value="F:structural molecule activity"/>
    <property type="evidence" value="ECO:0007669"/>
    <property type="project" value="InterPro"/>
</dbReference>
<reference evidence="7" key="1">
    <citation type="journal article" date="2016" name="Viruses">
        <title>Isolation of a Novel Fusogenic Orthoreovirus from Eucampsipoda africana Bat Flies in South Africa.</title>
        <authorList>
            <person name="Jansen van Vuren P."/>
            <person name="Wiley M."/>
            <person name="Palacios G."/>
            <person name="Storm N."/>
            <person name="McCulloch S."/>
            <person name="Markotter W."/>
            <person name="Birkhead M."/>
            <person name="Kemp A."/>
            <person name="Paweska J.T."/>
        </authorList>
    </citation>
    <scope>NUCLEOTIDE SEQUENCE</scope>
    <source>
        <strain evidence="7">0624</strain>
    </source>
</reference>
<protein>
    <submittedName>
        <fullName evidence="7">Mu A</fullName>
    </submittedName>
</protein>
<dbReference type="GO" id="GO:0044163">
    <property type="term" value="C:host cytoskeleton"/>
    <property type="evidence" value="ECO:0007669"/>
    <property type="project" value="UniProtKB-SubCell"/>
</dbReference>
<evidence type="ECO:0000256" key="3">
    <source>
        <dbReference type="ARBA" id="ARBA00022561"/>
    </source>
</evidence>
<proteinExistence type="predicted"/>
<evidence type="ECO:0000256" key="5">
    <source>
        <dbReference type="ARBA" id="ARBA00023111"/>
    </source>
</evidence>
<keyword evidence="6" id="KW-1035">Host cytoplasm</keyword>
<dbReference type="InterPro" id="IPR012494">
    <property type="entry name" value="Reovirus_Mu2"/>
</dbReference>
<dbReference type="EMBL" id="KU198615">
    <property type="protein sequence ID" value="AMU04185.1"/>
    <property type="molecule type" value="Genomic_RNA"/>
</dbReference>
<organism evidence="7">
    <name type="scientific">Mahlapitsi orthoreovirus</name>
    <dbReference type="NCBI Taxonomy" id="2170064"/>
    <lineage>
        <taxon>Viruses</taxon>
        <taxon>Riboviria</taxon>
        <taxon>Orthornavirae</taxon>
        <taxon>Duplornaviricota</taxon>
        <taxon>Resentoviricetes</taxon>
        <taxon>Reovirales</taxon>
        <taxon>Spinareoviridae</taxon>
        <taxon>Orthoreovirus</taxon>
        <taxon>Orthoreovirus mahlapitsiense</taxon>
    </lineage>
</organism>
<comment type="subcellular location">
    <subcellularLocation>
        <location evidence="1">Host cytoplasm</location>
        <location evidence="1">Host cytoskeleton</location>
    </subcellularLocation>
    <subcellularLocation>
        <location evidence="2">Virion</location>
    </subcellularLocation>
</comment>
<dbReference type="GO" id="GO:0019028">
    <property type="term" value="C:viral capsid"/>
    <property type="evidence" value="ECO:0007669"/>
    <property type="project" value="UniProtKB-KW"/>
</dbReference>
<evidence type="ECO:0000256" key="6">
    <source>
        <dbReference type="ARBA" id="ARBA00023200"/>
    </source>
</evidence>
<evidence type="ECO:0000256" key="2">
    <source>
        <dbReference type="ARBA" id="ARBA00004328"/>
    </source>
</evidence>
<keyword evidence="4" id="KW-0946">Virion</keyword>
<evidence type="ECO:0000256" key="4">
    <source>
        <dbReference type="ARBA" id="ARBA00022844"/>
    </source>
</evidence>
<sequence>MAYLAIPVPATSHLVDTTWNVIEQLTAENRNTLDNDVYVIDQTHVIVQLQNLVSSLPTNEVAQALLLRRWQHASVIRILPSKRKLVDYWRNNKSLAPESLPKALFSDTRSREFNNALRNLKYTDYFSPVYSEQQDLRKLMLWLNQYPVVYSDTVNVLGAKTQLHVPLKYYDISTGILKEHQIQKHSYVYKQLPNARVYVGVIPSAGGGNSVCLNLEQWIPDSTAAILLQLMHEYHNIYFNTSREINVKMAVALLRGERKLNEKVSLKEARAAKSIGMVVRALRQPRHVNTALINIMDVIITCWPKIPNDPYNPTMKYQLVGVPTSLCHYMKINVSEAVQNVREPDGMFQKWFLTLILYSDTVKDLRKRRTILLSPTAGGNEIHFCRIDAFINYRCQDLPMNRQGRIAPYGICMAKGSFKSTLVDVISEFNVDNTQVIFSNTIVDSDEIGDRFDPTLEEMILDKLAVHFQVPHAKVPDVLCGGKDYLDLDIVSTIMFPIFRDVLHMYLTPLARKTYTDLNEVSRSLVFAHSDSELLNANWTGRLSRCDINFDDEMNVLMRKNRVGGQWFQLALSRCYKLYASPAWNEPVSLVLKSITIPWLDNATLLSEHPRALSSRVLAWYIPSSVMKEFGWCTCSEHFHVTYTFIRGHPDDLRILDLKNWKRYRARITVFPEVHQVIGDRRLVKVGVHWLTETVPLEMLEQRALFTPFQMYHLTMDCQCPVGRKEVVYKTHLTLAMIGVEKSGASESDLGAPPLDDVADE</sequence>